<dbReference type="Gene3D" id="1.25.40.10">
    <property type="entry name" value="Tetratricopeptide repeat domain"/>
    <property type="match status" value="2"/>
</dbReference>
<dbReference type="SMART" id="SM00028">
    <property type="entry name" value="TPR"/>
    <property type="match status" value="4"/>
</dbReference>
<proteinExistence type="predicted"/>
<dbReference type="SUPFAM" id="SSF52172">
    <property type="entry name" value="CheY-like"/>
    <property type="match status" value="1"/>
</dbReference>
<evidence type="ECO:0000259" key="2">
    <source>
        <dbReference type="PROSITE" id="PS50110"/>
    </source>
</evidence>
<accession>A0A1Y6EPP9</accession>
<dbReference type="PROSITE" id="PS50110">
    <property type="entry name" value="RESPONSE_REGULATORY"/>
    <property type="match status" value="1"/>
</dbReference>
<organism evidence="3 4">
    <name type="scientific">Pseudidiomarina planktonica</name>
    <dbReference type="NCBI Taxonomy" id="1323738"/>
    <lineage>
        <taxon>Bacteria</taxon>
        <taxon>Pseudomonadati</taxon>
        <taxon>Pseudomonadota</taxon>
        <taxon>Gammaproteobacteria</taxon>
        <taxon>Alteromonadales</taxon>
        <taxon>Idiomarinaceae</taxon>
        <taxon>Pseudidiomarina</taxon>
    </lineage>
</organism>
<feature type="modified residue" description="4-aspartylphosphate" evidence="1">
    <location>
        <position position="61"/>
    </location>
</feature>
<dbReference type="Proteomes" id="UP000194450">
    <property type="component" value="Unassembled WGS sequence"/>
</dbReference>
<dbReference type="InterPro" id="IPR052048">
    <property type="entry name" value="ST_Response_Regulator"/>
</dbReference>
<dbReference type="EMBL" id="FXWH01000001">
    <property type="protein sequence ID" value="SMQ64537.1"/>
    <property type="molecule type" value="Genomic_DNA"/>
</dbReference>
<protein>
    <submittedName>
        <fullName evidence="3">Tetratricopeptide repeat-containing protein</fullName>
    </submittedName>
</protein>
<sequence length="547" mass="62618">MSQSLELSDSRILIIDDQKPFQVMLKGLLHTMGARQVTAKSTGESGVAAHTNQPFDILLVDYNLGHGKNGRQVLEELQVRQLVRDDTIFFLITGDNSRPMVLSALELQPDDYLMKPFSQGLLRTRLVRAFKKRKALKTIYQTLYRHQYADCIKACQEHIDAKGHYSNYCRKLTAELFLKLGQFDEAEQRLLELLEEQRFTWGVMTLARTRLLQNKPDEAIELAREVLSKNTNAVDAQDLIAECHVQAERLGDALESARKAVGLAPFSIERQSNFARIARDNAEFELARQAMHHVLEISRKSVFRDPRHLCTYIRSILDAAENADEPRQVGKYQTEATIALQRARYDDNLVYSELEYQELEHVVMARIESFNGRFREAQHHLNEVVGQSLAQQSDISPELAPDVLSVLLDLGEYEKANQLSERMEQQHQLDDYSQRLLKHRFEKSEERQASFFEANRAGISEYKNGDYGAAIQSFTTALQHAPMNSGAALNYIQAAIKVLGDSDKPNPEFIKECKRCFRTLEGMQLSETHQKRYARLHEEAREAGVFK</sequence>
<dbReference type="InterPro" id="IPR011990">
    <property type="entry name" value="TPR-like_helical_dom_sf"/>
</dbReference>
<evidence type="ECO:0000256" key="1">
    <source>
        <dbReference type="PROSITE-ProRule" id="PRU00169"/>
    </source>
</evidence>
<dbReference type="PANTHER" id="PTHR43228:SF1">
    <property type="entry name" value="TWO-COMPONENT RESPONSE REGULATOR ARR22"/>
    <property type="match status" value="1"/>
</dbReference>
<dbReference type="PANTHER" id="PTHR43228">
    <property type="entry name" value="TWO-COMPONENT RESPONSE REGULATOR"/>
    <property type="match status" value="1"/>
</dbReference>
<dbReference type="RefSeq" id="WP_086434158.1">
    <property type="nucleotide sequence ID" value="NZ_FXWH01000001.1"/>
</dbReference>
<evidence type="ECO:0000313" key="4">
    <source>
        <dbReference type="Proteomes" id="UP000194450"/>
    </source>
</evidence>
<dbReference type="Pfam" id="PF13432">
    <property type="entry name" value="TPR_16"/>
    <property type="match status" value="2"/>
</dbReference>
<dbReference type="SMART" id="SM00448">
    <property type="entry name" value="REC"/>
    <property type="match status" value="1"/>
</dbReference>
<name>A0A1Y6EPP9_9GAMM</name>
<keyword evidence="1" id="KW-0597">Phosphoprotein</keyword>
<dbReference type="Gene3D" id="3.40.50.2300">
    <property type="match status" value="1"/>
</dbReference>
<dbReference type="InterPro" id="IPR019734">
    <property type="entry name" value="TPR_rpt"/>
</dbReference>
<dbReference type="GO" id="GO:0000160">
    <property type="term" value="P:phosphorelay signal transduction system"/>
    <property type="evidence" value="ECO:0007669"/>
    <property type="project" value="InterPro"/>
</dbReference>
<dbReference type="AlphaFoldDB" id="A0A1Y6EPP9"/>
<dbReference type="InterPro" id="IPR001789">
    <property type="entry name" value="Sig_transdc_resp-reg_receiver"/>
</dbReference>
<dbReference type="Pfam" id="PF00072">
    <property type="entry name" value="Response_reg"/>
    <property type="match status" value="1"/>
</dbReference>
<dbReference type="SUPFAM" id="SSF48452">
    <property type="entry name" value="TPR-like"/>
    <property type="match status" value="1"/>
</dbReference>
<feature type="domain" description="Response regulatory" evidence="2">
    <location>
        <begin position="11"/>
        <end position="130"/>
    </location>
</feature>
<gene>
    <name evidence="3" type="ORF">SAMN06297229_1043</name>
</gene>
<dbReference type="InterPro" id="IPR011006">
    <property type="entry name" value="CheY-like_superfamily"/>
</dbReference>
<dbReference type="OrthoDB" id="7298659at2"/>
<keyword evidence="4" id="KW-1185">Reference proteome</keyword>
<evidence type="ECO:0000313" key="3">
    <source>
        <dbReference type="EMBL" id="SMQ64537.1"/>
    </source>
</evidence>
<reference evidence="4" key="1">
    <citation type="submission" date="2017-04" db="EMBL/GenBank/DDBJ databases">
        <authorList>
            <person name="Varghese N."/>
            <person name="Submissions S."/>
        </authorList>
    </citation>
    <scope>NUCLEOTIDE SEQUENCE [LARGE SCALE GENOMIC DNA]</scope>
</reference>
<dbReference type="CDD" id="cd17589">
    <property type="entry name" value="REC_TPR"/>
    <property type="match status" value="1"/>
</dbReference>